<dbReference type="FunCoup" id="A0A1B1YTQ3">
    <property type="interactions" value="290"/>
</dbReference>
<protein>
    <recommendedName>
        <fullName evidence="10 14">Adenosine 5'-phosphosulfate reductase</fullName>
        <shortName evidence="14">APS reductase</shortName>
        <ecNumber evidence="9 14">1.8.4.10</ecNumber>
    </recommendedName>
    <alternativeName>
        <fullName evidence="12 14">5'-adenylylsulfate reductase</fullName>
    </alternativeName>
    <alternativeName>
        <fullName evidence="11 14">Thioredoxin-dependent 5'-adenylylsulfate reductase</fullName>
    </alternativeName>
</protein>
<dbReference type="STRING" id="1810504.PG2T_07855"/>
<name>A0A1B1YTQ3_9GAMM</name>
<dbReference type="InterPro" id="IPR002500">
    <property type="entry name" value="PAPS_reduct_dom"/>
</dbReference>
<accession>A0A1B1YTQ3</accession>
<dbReference type="Proteomes" id="UP000092952">
    <property type="component" value="Chromosome"/>
</dbReference>
<evidence type="ECO:0000256" key="1">
    <source>
        <dbReference type="ARBA" id="ARBA00009732"/>
    </source>
</evidence>
<keyword evidence="4 14" id="KW-0560">Oxidoreductase</keyword>
<dbReference type="GO" id="GO:0004604">
    <property type="term" value="F:phosphoadenylyl-sulfate reductase (thioredoxin) activity"/>
    <property type="evidence" value="ECO:0007669"/>
    <property type="project" value="UniProtKB-UniRule"/>
</dbReference>
<keyword evidence="3 14" id="KW-0479">Metal-binding</keyword>
<dbReference type="HAMAP" id="MF_00063">
    <property type="entry name" value="CysH"/>
    <property type="match status" value="1"/>
</dbReference>
<dbReference type="GO" id="GO:0019379">
    <property type="term" value="P:sulfate assimilation, phosphoadenylyl sulfate reduction by phosphoadenylyl-sulfate reductase (thioredoxin)"/>
    <property type="evidence" value="ECO:0007669"/>
    <property type="project" value="UniProtKB-UniRule"/>
</dbReference>
<dbReference type="InterPro" id="IPR004511">
    <property type="entry name" value="PAPS/APS_Rdtase"/>
</dbReference>
<evidence type="ECO:0000256" key="13">
    <source>
        <dbReference type="ARBA" id="ARBA00048441"/>
    </source>
</evidence>
<dbReference type="KEGG" id="gbi:PG2T_07855"/>
<evidence type="ECO:0000256" key="3">
    <source>
        <dbReference type="ARBA" id="ARBA00022723"/>
    </source>
</evidence>
<evidence type="ECO:0000256" key="10">
    <source>
        <dbReference type="ARBA" id="ARBA00029514"/>
    </source>
</evidence>
<comment type="function">
    <text evidence="7 14">Catalyzes the formation of sulfite from adenosine 5'-phosphosulfate (APS) using thioredoxin as an electron donor.</text>
</comment>
<dbReference type="InterPro" id="IPR014729">
    <property type="entry name" value="Rossmann-like_a/b/a_fold"/>
</dbReference>
<keyword evidence="2 14" id="KW-0963">Cytoplasm</keyword>
<evidence type="ECO:0000256" key="12">
    <source>
        <dbReference type="ARBA" id="ARBA00032041"/>
    </source>
</evidence>
<reference evidence="17" key="1">
    <citation type="submission" date="2016-03" db="EMBL/GenBank/DDBJ databases">
        <title>Complete genome sequence of Solimmundus cernigliae, representing a novel lineage of polycyclic aromatic hydrocarbon degraders within the Gammaproteobacteria.</title>
        <authorList>
            <person name="Singleton D.R."/>
            <person name="Dickey A.N."/>
            <person name="Scholl E.H."/>
            <person name="Wright F.A."/>
            <person name="Aitken M.D."/>
        </authorList>
    </citation>
    <scope>NUCLEOTIDE SEQUENCE [LARGE SCALE GENOMIC DNA]</scope>
    <source>
        <strain evidence="17">TR3.2</strain>
    </source>
</reference>
<feature type="domain" description="Phosphoadenosine phosphosulphate reductase" evidence="15">
    <location>
        <begin position="38"/>
        <end position="209"/>
    </location>
</feature>
<dbReference type="NCBIfam" id="TIGR02055">
    <property type="entry name" value="APS_reductase"/>
    <property type="match status" value="1"/>
</dbReference>
<dbReference type="PIRSF" id="PIRSF000857">
    <property type="entry name" value="PAPS_reductase"/>
    <property type="match status" value="1"/>
</dbReference>
<evidence type="ECO:0000313" key="16">
    <source>
        <dbReference type="EMBL" id="ANX04102.1"/>
    </source>
</evidence>
<dbReference type="EMBL" id="CP014671">
    <property type="protein sequence ID" value="ANX04102.1"/>
    <property type="molecule type" value="Genomic_DNA"/>
</dbReference>
<dbReference type="Pfam" id="PF01507">
    <property type="entry name" value="PAPS_reduct"/>
    <property type="match status" value="1"/>
</dbReference>
<evidence type="ECO:0000313" key="17">
    <source>
        <dbReference type="Proteomes" id="UP000092952"/>
    </source>
</evidence>
<dbReference type="NCBIfam" id="NF002537">
    <property type="entry name" value="PRK02090.1"/>
    <property type="match status" value="1"/>
</dbReference>
<dbReference type="EC" id="1.8.4.10" evidence="9 14"/>
<sequence length="258" mass="28591">MGSQGPTYRMLPMASPDKIDHAIAILQAAQAHGPAIHTNSFGPEGVVLTHLITEHAPDIATASLDTGRLPEQTYAVADALRQRYGLVIDWWFPDAESLGNFTQEHGVNAFYNSVELRRACCGIRKVEPLGRMLVGKLAWITGRRRQQGLKRATLPEREWDEQRGILKFNPLAEWTHDDVWAFIRANAIPYNALHDQGYPSIGCAPCTRAITVGEDPRAGRWWWEQDSTRECGLHGPARPAAEDETAVQPAEAIPDVGL</sequence>
<evidence type="ECO:0000256" key="7">
    <source>
        <dbReference type="ARBA" id="ARBA00024298"/>
    </source>
</evidence>
<dbReference type="GO" id="GO:0005737">
    <property type="term" value="C:cytoplasm"/>
    <property type="evidence" value="ECO:0007669"/>
    <property type="project" value="UniProtKB-SubCell"/>
</dbReference>
<keyword evidence="5 14" id="KW-0408">Iron</keyword>
<evidence type="ECO:0000256" key="6">
    <source>
        <dbReference type="ARBA" id="ARBA00023014"/>
    </source>
</evidence>
<dbReference type="GO" id="GO:0046872">
    <property type="term" value="F:metal ion binding"/>
    <property type="evidence" value="ECO:0007669"/>
    <property type="project" value="UniProtKB-KW"/>
</dbReference>
<proteinExistence type="inferred from homology"/>
<gene>
    <name evidence="14" type="primary">cysH</name>
    <name evidence="16" type="ORF">PG2T_07855</name>
</gene>
<dbReference type="CDD" id="cd23945">
    <property type="entry name" value="PAPS_reductase"/>
    <property type="match status" value="1"/>
</dbReference>
<evidence type="ECO:0000259" key="15">
    <source>
        <dbReference type="Pfam" id="PF01507"/>
    </source>
</evidence>
<comment type="cofactor">
    <cofactor evidence="14">
        <name>[4Fe-4S] cluster</name>
        <dbReference type="ChEBI" id="CHEBI:49883"/>
    </cofactor>
    <text evidence="14">Binds 1 [4Fe-4S] cluster per subunit.</text>
</comment>
<dbReference type="PANTHER" id="PTHR46482:SF9">
    <property type="entry name" value="5'-ADENYLYLSULFATE REDUCTASE 1, CHLOROPLASTIC"/>
    <property type="match status" value="1"/>
</dbReference>
<dbReference type="GO" id="GO:0019344">
    <property type="term" value="P:cysteine biosynthetic process"/>
    <property type="evidence" value="ECO:0007669"/>
    <property type="project" value="InterPro"/>
</dbReference>
<evidence type="ECO:0000256" key="5">
    <source>
        <dbReference type="ARBA" id="ARBA00023004"/>
    </source>
</evidence>
<evidence type="ECO:0000256" key="11">
    <source>
        <dbReference type="ARBA" id="ARBA00030894"/>
    </source>
</evidence>
<evidence type="ECO:0000256" key="9">
    <source>
        <dbReference type="ARBA" id="ARBA00024386"/>
    </source>
</evidence>
<comment type="subcellular location">
    <subcellularLocation>
        <location evidence="14">Cytoplasm</location>
    </subcellularLocation>
</comment>
<keyword evidence="17" id="KW-1185">Reference proteome</keyword>
<evidence type="ECO:0000256" key="2">
    <source>
        <dbReference type="ARBA" id="ARBA00022490"/>
    </source>
</evidence>
<feature type="binding site" evidence="14">
    <location>
        <position position="203"/>
    </location>
    <ligand>
        <name>[4Fe-4S] cluster</name>
        <dbReference type="ChEBI" id="CHEBI:49883"/>
    </ligand>
</feature>
<dbReference type="SUPFAM" id="SSF52402">
    <property type="entry name" value="Adenine nucleotide alpha hydrolases-like"/>
    <property type="match status" value="1"/>
</dbReference>
<dbReference type="Gene3D" id="3.40.50.620">
    <property type="entry name" value="HUPs"/>
    <property type="match status" value="1"/>
</dbReference>
<feature type="binding site" evidence="14">
    <location>
        <position position="120"/>
    </location>
    <ligand>
        <name>[4Fe-4S] cluster</name>
        <dbReference type="ChEBI" id="CHEBI:49883"/>
    </ligand>
</feature>
<dbReference type="AlphaFoldDB" id="A0A1B1YTQ3"/>
<evidence type="ECO:0000256" key="14">
    <source>
        <dbReference type="HAMAP-Rule" id="MF_00063"/>
    </source>
</evidence>
<dbReference type="GO" id="GO:0043866">
    <property type="term" value="F:adenylyl-sulfate reductase (thioredoxin) activity"/>
    <property type="evidence" value="ECO:0007669"/>
    <property type="project" value="UniProtKB-EC"/>
</dbReference>
<evidence type="ECO:0000256" key="4">
    <source>
        <dbReference type="ARBA" id="ARBA00023002"/>
    </source>
</evidence>
<feature type="active site" description="Nucleophile; cysteine thiosulfonate intermediate" evidence="14">
    <location>
        <position position="231"/>
    </location>
</feature>
<comment type="catalytic activity">
    <reaction evidence="13 14">
        <text>[thioredoxin]-disulfide + sulfite + AMP + 2 H(+) = adenosine 5'-phosphosulfate + [thioredoxin]-dithiol</text>
        <dbReference type="Rhea" id="RHEA:21976"/>
        <dbReference type="Rhea" id="RHEA-COMP:10698"/>
        <dbReference type="Rhea" id="RHEA-COMP:10700"/>
        <dbReference type="ChEBI" id="CHEBI:15378"/>
        <dbReference type="ChEBI" id="CHEBI:17359"/>
        <dbReference type="ChEBI" id="CHEBI:29950"/>
        <dbReference type="ChEBI" id="CHEBI:50058"/>
        <dbReference type="ChEBI" id="CHEBI:58243"/>
        <dbReference type="ChEBI" id="CHEBI:456215"/>
        <dbReference type="EC" id="1.8.4.10"/>
    </reaction>
</comment>
<keyword evidence="6 14" id="KW-0411">Iron-sulfur</keyword>
<dbReference type="NCBIfam" id="TIGR00434">
    <property type="entry name" value="cysH"/>
    <property type="match status" value="1"/>
</dbReference>
<dbReference type="PANTHER" id="PTHR46482">
    <property type="entry name" value="5'-ADENYLYLSULFATE REDUCTASE 3, CHLOROPLASTIC"/>
    <property type="match status" value="1"/>
</dbReference>
<dbReference type="GO" id="GO:0070814">
    <property type="term" value="P:hydrogen sulfide biosynthetic process"/>
    <property type="evidence" value="ECO:0007669"/>
    <property type="project" value="UniProtKB-UniRule"/>
</dbReference>
<dbReference type="GO" id="GO:0051539">
    <property type="term" value="F:4 iron, 4 sulfur cluster binding"/>
    <property type="evidence" value="ECO:0007669"/>
    <property type="project" value="UniProtKB-UniRule"/>
</dbReference>
<evidence type="ECO:0000256" key="8">
    <source>
        <dbReference type="ARBA" id="ARBA00024327"/>
    </source>
</evidence>
<feature type="binding site" evidence="14">
    <location>
        <position position="206"/>
    </location>
    <ligand>
        <name>[4Fe-4S] cluster</name>
        <dbReference type="ChEBI" id="CHEBI:49883"/>
    </ligand>
</feature>
<comment type="similarity">
    <text evidence="1 14">Belongs to the PAPS reductase family. CysH subfamily.</text>
</comment>
<dbReference type="InParanoid" id="A0A1B1YTQ3"/>
<organism evidence="16 17">
    <name type="scientific">Immundisolibacter cernigliae</name>
    <dbReference type="NCBI Taxonomy" id="1810504"/>
    <lineage>
        <taxon>Bacteria</taxon>
        <taxon>Pseudomonadati</taxon>
        <taxon>Pseudomonadota</taxon>
        <taxon>Gammaproteobacteria</taxon>
        <taxon>Immundisolibacterales</taxon>
        <taxon>Immundisolibacteraceae</taxon>
        <taxon>Immundisolibacter</taxon>
    </lineage>
</organism>
<comment type="pathway">
    <text evidence="8 14">Sulfur metabolism; hydrogen sulfide biosynthesis; sulfite from sulfate.</text>
</comment>
<dbReference type="InterPro" id="IPR011798">
    <property type="entry name" value="APS_reductase"/>
</dbReference>
<feature type="binding site" evidence="14">
    <location>
        <position position="121"/>
    </location>
    <ligand>
        <name>[4Fe-4S] cluster</name>
        <dbReference type="ChEBI" id="CHEBI:49883"/>
    </ligand>
</feature>